<dbReference type="PANTHER" id="PTHR22937:SF65">
    <property type="entry name" value="E3 UBIQUITIN-PROTEIN LIGASE ARK2C"/>
    <property type="match status" value="1"/>
</dbReference>
<name>A0A2U1L756_ARTAN</name>
<organism evidence="10 11">
    <name type="scientific">Artemisia annua</name>
    <name type="common">Sweet wormwood</name>
    <dbReference type="NCBI Taxonomy" id="35608"/>
    <lineage>
        <taxon>Eukaryota</taxon>
        <taxon>Viridiplantae</taxon>
        <taxon>Streptophyta</taxon>
        <taxon>Embryophyta</taxon>
        <taxon>Tracheophyta</taxon>
        <taxon>Spermatophyta</taxon>
        <taxon>Magnoliopsida</taxon>
        <taxon>eudicotyledons</taxon>
        <taxon>Gunneridae</taxon>
        <taxon>Pentapetalae</taxon>
        <taxon>asterids</taxon>
        <taxon>campanulids</taxon>
        <taxon>Asterales</taxon>
        <taxon>Asteraceae</taxon>
        <taxon>Asteroideae</taxon>
        <taxon>Anthemideae</taxon>
        <taxon>Artemisiinae</taxon>
        <taxon>Artemisia</taxon>
    </lineage>
</organism>
<dbReference type="Proteomes" id="UP000245207">
    <property type="component" value="Unassembled WGS sequence"/>
</dbReference>
<dbReference type="Pfam" id="PF13639">
    <property type="entry name" value="zf-RING_2"/>
    <property type="match status" value="1"/>
</dbReference>
<accession>A0A2U1L756</accession>
<gene>
    <name evidence="10" type="ORF">CTI12_AA522650</name>
</gene>
<evidence type="ECO:0000313" key="11">
    <source>
        <dbReference type="Proteomes" id="UP000245207"/>
    </source>
</evidence>
<keyword evidence="3" id="KW-0808">Transferase</keyword>
<comment type="catalytic activity">
    <reaction evidence="1">
        <text>S-ubiquitinyl-[E2 ubiquitin-conjugating enzyme]-L-cysteine + [acceptor protein]-L-lysine = [E2 ubiquitin-conjugating enzyme]-L-cysteine + N(6)-ubiquitinyl-[acceptor protein]-L-lysine.</text>
        <dbReference type="EC" id="2.3.2.27"/>
    </reaction>
</comment>
<dbReference type="SMART" id="SM00184">
    <property type="entry name" value="RING"/>
    <property type="match status" value="1"/>
</dbReference>
<evidence type="ECO:0000256" key="8">
    <source>
        <dbReference type="PROSITE-ProRule" id="PRU00175"/>
    </source>
</evidence>
<proteinExistence type="predicted"/>
<evidence type="ECO:0000256" key="2">
    <source>
        <dbReference type="ARBA" id="ARBA00012483"/>
    </source>
</evidence>
<evidence type="ECO:0000256" key="5">
    <source>
        <dbReference type="ARBA" id="ARBA00022771"/>
    </source>
</evidence>
<sequence length="146" mass="16478">MKIVPFTDLPPSFIIEHLQGYHRSTCGGDEFQQHVESIVNIPALLRLIIERGRENVLRLEEKEIVDVLREHIGASGLSKKIISENLRVTVMLDKMDGVCAVCMREYKENDSIGTLICRHEFHADCITGRLLQKNACPLCRAIGVPI</sequence>
<evidence type="ECO:0000256" key="1">
    <source>
        <dbReference type="ARBA" id="ARBA00000900"/>
    </source>
</evidence>
<dbReference type="EMBL" id="PKPP01011080">
    <property type="protein sequence ID" value="PWA44822.1"/>
    <property type="molecule type" value="Genomic_DNA"/>
</dbReference>
<dbReference type="PROSITE" id="PS50089">
    <property type="entry name" value="ZF_RING_2"/>
    <property type="match status" value="1"/>
</dbReference>
<comment type="caution">
    <text evidence="10">The sequence shown here is derived from an EMBL/GenBank/DDBJ whole genome shotgun (WGS) entry which is preliminary data.</text>
</comment>
<evidence type="ECO:0000256" key="3">
    <source>
        <dbReference type="ARBA" id="ARBA00022679"/>
    </source>
</evidence>
<dbReference type="EC" id="2.3.2.27" evidence="2"/>
<evidence type="ECO:0000259" key="9">
    <source>
        <dbReference type="PROSITE" id="PS50089"/>
    </source>
</evidence>
<dbReference type="OrthoDB" id="8062037at2759"/>
<keyword evidence="4" id="KW-0479">Metal-binding</keyword>
<dbReference type="InterPro" id="IPR001841">
    <property type="entry name" value="Znf_RING"/>
</dbReference>
<dbReference type="PANTHER" id="PTHR22937">
    <property type="entry name" value="E3 UBIQUITIN-PROTEIN LIGASE RNF165"/>
    <property type="match status" value="1"/>
</dbReference>
<protein>
    <recommendedName>
        <fullName evidence="2">RING-type E3 ubiquitin transferase</fullName>
        <ecNumber evidence="2">2.3.2.27</ecNumber>
    </recommendedName>
</protein>
<dbReference type="Gene3D" id="3.30.40.10">
    <property type="entry name" value="Zinc/RING finger domain, C3HC4 (zinc finger)"/>
    <property type="match status" value="1"/>
</dbReference>
<evidence type="ECO:0000256" key="7">
    <source>
        <dbReference type="ARBA" id="ARBA00022833"/>
    </source>
</evidence>
<dbReference type="SUPFAM" id="SSF57850">
    <property type="entry name" value="RING/U-box"/>
    <property type="match status" value="1"/>
</dbReference>
<evidence type="ECO:0000256" key="4">
    <source>
        <dbReference type="ARBA" id="ARBA00022723"/>
    </source>
</evidence>
<keyword evidence="5 8" id="KW-0863">Zinc-finger</keyword>
<reference evidence="10 11" key="1">
    <citation type="journal article" date="2018" name="Mol. Plant">
        <title>The genome of Artemisia annua provides insight into the evolution of Asteraceae family and artemisinin biosynthesis.</title>
        <authorList>
            <person name="Shen Q."/>
            <person name="Zhang L."/>
            <person name="Liao Z."/>
            <person name="Wang S."/>
            <person name="Yan T."/>
            <person name="Shi P."/>
            <person name="Liu M."/>
            <person name="Fu X."/>
            <person name="Pan Q."/>
            <person name="Wang Y."/>
            <person name="Lv Z."/>
            <person name="Lu X."/>
            <person name="Zhang F."/>
            <person name="Jiang W."/>
            <person name="Ma Y."/>
            <person name="Chen M."/>
            <person name="Hao X."/>
            <person name="Li L."/>
            <person name="Tang Y."/>
            <person name="Lv G."/>
            <person name="Zhou Y."/>
            <person name="Sun X."/>
            <person name="Brodelius P.E."/>
            <person name="Rose J.K.C."/>
            <person name="Tang K."/>
        </authorList>
    </citation>
    <scope>NUCLEOTIDE SEQUENCE [LARGE SCALE GENOMIC DNA]</scope>
    <source>
        <strain evidence="11">cv. Huhao1</strain>
        <tissue evidence="10">Leaf</tissue>
    </source>
</reference>
<dbReference type="GO" id="GO:0061630">
    <property type="term" value="F:ubiquitin protein ligase activity"/>
    <property type="evidence" value="ECO:0007669"/>
    <property type="project" value="UniProtKB-EC"/>
</dbReference>
<keyword evidence="6" id="KW-0833">Ubl conjugation pathway</keyword>
<evidence type="ECO:0000313" key="10">
    <source>
        <dbReference type="EMBL" id="PWA44822.1"/>
    </source>
</evidence>
<feature type="domain" description="RING-type" evidence="9">
    <location>
        <begin position="99"/>
        <end position="140"/>
    </location>
</feature>
<evidence type="ECO:0000256" key="6">
    <source>
        <dbReference type="ARBA" id="ARBA00022786"/>
    </source>
</evidence>
<dbReference type="AlphaFoldDB" id="A0A2U1L756"/>
<keyword evidence="11" id="KW-1185">Reference proteome</keyword>
<keyword evidence="7" id="KW-0862">Zinc</keyword>
<dbReference type="InterPro" id="IPR013083">
    <property type="entry name" value="Znf_RING/FYVE/PHD"/>
</dbReference>
<dbReference type="InterPro" id="IPR045191">
    <property type="entry name" value="MBR1/2-like"/>
</dbReference>
<dbReference type="GO" id="GO:0008270">
    <property type="term" value="F:zinc ion binding"/>
    <property type="evidence" value="ECO:0007669"/>
    <property type="project" value="UniProtKB-KW"/>
</dbReference>